<dbReference type="Gene3D" id="3.20.20.140">
    <property type="entry name" value="Metal-dependent hydrolases"/>
    <property type="match status" value="1"/>
</dbReference>
<comment type="function">
    <text evidence="6">Part of ribonuclease P, a protein complex that generates mature tRNA molecules by cleaving their 5'-ends.</text>
</comment>
<name>A2BKA4_HYPBU</name>
<evidence type="ECO:0000256" key="4">
    <source>
        <dbReference type="ARBA" id="ARBA00022759"/>
    </source>
</evidence>
<dbReference type="SUPFAM" id="SSF89550">
    <property type="entry name" value="PHP domain-like"/>
    <property type="match status" value="1"/>
</dbReference>
<keyword evidence="5 6" id="KW-0378">Hydrolase</keyword>
<comment type="subcellular location">
    <subcellularLocation>
        <location evidence="6">Cytoplasm</location>
    </subcellularLocation>
</comment>
<evidence type="ECO:0000256" key="6">
    <source>
        <dbReference type="HAMAP-Rule" id="MF_00756"/>
    </source>
</evidence>
<dbReference type="GO" id="GO:0005737">
    <property type="term" value="C:cytoplasm"/>
    <property type="evidence" value="ECO:0007669"/>
    <property type="project" value="UniProtKB-SubCell"/>
</dbReference>
<dbReference type="RefSeq" id="WP_011821733.1">
    <property type="nucleotide sequence ID" value="NC_008818.1"/>
</dbReference>
<evidence type="ECO:0000256" key="3">
    <source>
        <dbReference type="ARBA" id="ARBA00022722"/>
    </source>
</evidence>
<organism evidence="7 8">
    <name type="scientific">Hyperthermus butylicus (strain DSM 5456 / JCM 9403 / PLM1-5)</name>
    <dbReference type="NCBI Taxonomy" id="415426"/>
    <lineage>
        <taxon>Archaea</taxon>
        <taxon>Thermoproteota</taxon>
        <taxon>Thermoprotei</taxon>
        <taxon>Desulfurococcales</taxon>
        <taxon>Pyrodictiaceae</taxon>
        <taxon>Hyperthermus</taxon>
    </lineage>
</organism>
<evidence type="ECO:0000256" key="5">
    <source>
        <dbReference type="ARBA" id="ARBA00022801"/>
    </source>
</evidence>
<dbReference type="OrthoDB" id="14909at2157"/>
<evidence type="ECO:0000256" key="1">
    <source>
        <dbReference type="ARBA" id="ARBA00022490"/>
    </source>
</evidence>
<dbReference type="KEGG" id="hbu:Hbut_0555"/>
<evidence type="ECO:0000313" key="8">
    <source>
        <dbReference type="Proteomes" id="UP000002593"/>
    </source>
</evidence>
<keyword evidence="8" id="KW-1185">Reference proteome</keyword>
<dbReference type="eggNOG" id="arCOG00307">
    <property type="taxonomic scope" value="Archaea"/>
</dbReference>
<dbReference type="GO" id="GO:0004526">
    <property type="term" value="F:ribonuclease P activity"/>
    <property type="evidence" value="ECO:0007669"/>
    <property type="project" value="UniProtKB-UniRule"/>
</dbReference>
<sequence length="220" mass="23928">MRACDLNVAPTSVNEARRMAKLLKGMGVGCVAVEHGDPSVARQLVNVFEEEGVEAYTRVTLEISDWQRGIELVRRASRLYNIVVVKPKTAEAARLAARDPRVALLQLTPGMARYMDKSQAQMLREGGAAVEIRLLPLLYGGDPRSALRGLMIIARRAAAYEAVFVATSGARSAWELWHPAIVRGLLVSIGLPENIAKLAVTGYPRSIVRLKALKSLASEG</sequence>
<evidence type="ECO:0000256" key="2">
    <source>
        <dbReference type="ARBA" id="ARBA00022694"/>
    </source>
</evidence>
<dbReference type="InterPro" id="IPR023539">
    <property type="entry name" value="RNase_P_comp-3_arc"/>
</dbReference>
<comment type="subunit">
    <text evidence="6">Consists of a catalytic RNA component and at least 4-5 protein subunits.</text>
</comment>
<dbReference type="GeneID" id="4782783"/>
<dbReference type="Proteomes" id="UP000002593">
    <property type="component" value="Chromosome"/>
</dbReference>
<dbReference type="EnsemblBacteria" id="ABM80415">
    <property type="protein sequence ID" value="ABM80415"/>
    <property type="gene ID" value="Hbut_0555"/>
</dbReference>
<reference evidence="7 8" key="1">
    <citation type="journal article" date="2007" name="Archaea">
        <title>The genome of Hyperthermus butylicus: a sulfur-reducing, peptide fermenting, neutrophilic Crenarchaeote growing up to 108 degrees C.</title>
        <authorList>
            <person name="Brugger K."/>
            <person name="Chen L."/>
            <person name="Stark M."/>
            <person name="Zibat A."/>
            <person name="Redder P."/>
            <person name="Ruepp A."/>
            <person name="Awayez M."/>
            <person name="She Q."/>
            <person name="Garrett R.A."/>
            <person name="Klenk H.P."/>
        </authorList>
    </citation>
    <scope>NUCLEOTIDE SEQUENCE [LARGE SCALE GENOMIC DNA]</scope>
    <source>
        <strain evidence="8">DSM 5456 / JCM 9403 / PLM1-5</strain>
    </source>
</reference>
<dbReference type="GO" id="GO:0001682">
    <property type="term" value="P:tRNA 5'-leader removal"/>
    <property type="evidence" value="ECO:0007669"/>
    <property type="project" value="UniProtKB-UniRule"/>
</dbReference>
<protein>
    <recommendedName>
        <fullName evidence="6">Ribonuclease P protein component 3</fullName>
        <shortName evidence="6">RNase P component 3</shortName>
        <ecNumber evidence="6">3.1.26.5</ecNumber>
    </recommendedName>
    <alternativeName>
        <fullName evidence="6">Rpp30</fullName>
    </alternativeName>
</protein>
<accession>A2BKA4</accession>
<comment type="similarity">
    <text evidence="6">Belongs to the eukaryotic/archaeal RNase P protein component 3 family.</text>
</comment>
<dbReference type="Pfam" id="PF01876">
    <property type="entry name" value="RNase_P_p30"/>
    <property type="match status" value="1"/>
</dbReference>
<dbReference type="AlphaFoldDB" id="A2BKA4"/>
<proteinExistence type="inferred from homology"/>
<gene>
    <name evidence="6" type="primary">rnp3</name>
    <name evidence="7" type="ordered locus">Hbut_0555</name>
</gene>
<dbReference type="EMBL" id="CP000493">
    <property type="protein sequence ID" value="ABM80415.1"/>
    <property type="molecule type" value="Genomic_DNA"/>
</dbReference>
<keyword evidence="3 6" id="KW-0540">Nuclease</keyword>
<evidence type="ECO:0000313" key="7">
    <source>
        <dbReference type="EMBL" id="ABM80415.1"/>
    </source>
</evidence>
<comment type="catalytic activity">
    <reaction evidence="6">
        <text>Endonucleolytic cleavage of RNA, removing 5'-extranucleotides from tRNA precursor.</text>
        <dbReference type="EC" id="3.1.26.5"/>
    </reaction>
</comment>
<dbReference type="STRING" id="415426.Hbut_0555"/>
<dbReference type="EC" id="3.1.26.5" evidence="6"/>
<keyword evidence="2 6" id="KW-0819">tRNA processing</keyword>
<dbReference type="HAMAP" id="MF_00756">
    <property type="entry name" value="RNase_P_3"/>
    <property type="match status" value="1"/>
</dbReference>
<dbReference type="InterPro" id="IPR002738">
    <property type="entry name" value="RNase_P_p30"/>
</dbReference>
<keyword evidence="4 6" id="KW-0255">Endonuclease</keyword>
<keyword evidence="1 6" id="KW-0963">Cytoplasm</keyword>
<dbReference type="GO" id="GO:0030677">
    <property type="term" value="C:ribonuclease P complex"/>
    <property type="evidence" value="ECO:0007669"/>
    <property type="project" value="UniProtKB-UniRule"/>
</dbReference>
<dbReference type="HOGENOM" id="CLU_1253567_0_0_2"/>
<dbReference type="InterPro" id="IPR016195">
    <property type="entry name" value="Pol/histidinol_Pase-like"/>
</dbReference>